<evidence type="ECO:0000313" key="2">
    <source>
        <dbReference type="Proteomes" id="UP001428341"/>
    </source>
</evidence>
<gene>
    <name evidence="1" type="ORF">WN944_016234</name>
</gene>
<protein>
    <submittedName>
        <fullName evidence="1">Uncharacterized protein</fullName>
    </submittedName>
</protein>
<name>A0AAP0QK76_9ROSI</name>
<accession>A0AAP0QK76</accession>
<dbReference type="AlphaFoldDB" id="A0AAP0QK76"/>
<evidence type="ECO:0000313" key="1">
    <source>
        <dbReference type="EMBL" id="KAK9201033.1"/>
    </source>
</evidence>
<organism evidence="1 2">
    <name type="scientific">Citrus x changshan-huyou</name>
    <dbReference type="NCBI Taxonomy" id="2935761"/>
    <lineage>
        <taxon>Eukaryota</taxon>
        <taxon>Viridiplantae</taxon>
        <taxon>Streptophyta</taxon>
        <taxon>Embryophyta</taxon>
        <taxon>Tracheophyta</taxon>
        <taxon>Spermatophyta</taxon>
        <taxon>Magnoliopsida</taxon>
        <taxon>eudicotyledons</taxon>
        <taxon>Gunneridae</taxon>
        <taxon>Pentapetalae</taxon>
        <taxon>rosids</taxon>
        <taxon>malvids</taxon>
        <taxon>Sapindales</taxon>
        <taxon>Rutaceae</taxon>
        <taxon>Aurantioideae</taxon>
        <taxon>Citrus</taxon>
    </lineage>
</organism>
<proteinExistence type="predicted"/>
<dbReference type="EMBL" id="JBCGBO010000005">
    <property type="protein sequence ID" value="KAK9201033.1"/>
    <property type="molecule type" value="Genomic_DNA"/>
</dbReference>
<dbReference type="Proteomes" id="UP001428341">
    <property type="component" value="Unassembled WGS sequence"/>
</dbReference>
<comment type="caution">
    <text evidence="1">The sequence shown here is derived from an EMBL/GenBank/DDBJ whole genome shotgun (WGS) entry which is preliminary data.</text>
</comment>
<sequence length="249" mass="28959">MHYNFLVDVSRILDLLLVTLNSSNKEVKRLRSQNSDLSVTIGLRKHIGKTYKELPPELQGTKGEMKAWVTQTYILTNSASENIVELRPIFLPLVKGIHIRTLKELIEQLDEANKIFKIFYLQNVVYDNIQPDTNMLPIAFWNESKIRKFMKWLRFIGGIRSDKVKMHYVDTSGLFQQNIVGYTNNEEIIKKQYFASRILMRLGILDILEIRMSFVNLLNCDSLLEVMVDKGHSSTTQSNTLLCQEKRMD</sequence>
<keyword evidence="2" id="KW-1185">Reference proteome</keyword>
<reference evidence="1 2" key="1">
    <citation type="submission" date="2024-05" db="EMBL/GenBank/DDBJ databases">
        <title>Haplotype-resolved chromosome-level genome assembly of Huyou (Citrus changshanensis).</title>
        <authorList>
            <person name="Miao C."/>
            <person name="Chen W."/>
            <person name="Wu Y."/>
            <person name="Wang L."/>
            <person name="Zhao S."/>
            <person name="Grierson D."/>
            <person name="Xu C."/>
            <person name="Chen K."/>
        </authorList>
    </citation>
    <scope>NUCLEOTIDE SEQUENCE [LARGE SCALE GENOMIC DNA]</scope>
    <source>
        <strain evidence="1">01-14</strain>
        <tissue evidence="1">Leaf</tissue>
    </source>
</reference>